<evidence type="ECO:0000313" key="10">
    <source>
        <dbReference type="EMBL" id="PFX33705.1"/>
    </source>
</evidence>
<evidence type="ECO:0000256" key="8">
    <source>
        <dbReference type="SAM" id="Phobius"/>
    </source>
</evidence>
<evidence type="ECO:0000256" key="4">
    <source>
        <dbReference type="ARBA" id="ARBA00022989"/>
    </source>
</evidence>
<evidence type="ECO:0000256" key="6">
    <source>
        <dbReference type="ARBA" id="ARBA00023170"/>
    </source>
</evidence>
<feature type="transmembrane region" description="Helical" evidence="8">
    <location>
        <begin position="393"/>
        <end position="414"/>
    </location>
</feature>
<feature type="transmembrane region" description="Helical" evidence="8">
    <location>
        <begin position="239"/>
        <end position="260"/>
    </location>
</feature>
<evidence type="ECO:0000256" key="3">
    <source>
        <dbReference type="ARBA" id="ARBA00022692"/>
    </source>
</evidence>
<dbReference type="GO" id="GO:0007189">
    <property type="term" value="P:adenylate cyclase-activating G protein-coupled receptor signaling pathway"/>
    <property type="evidence" value="ECO:0007669"/>
    <property type="project" value="TreeGrafter"/>
</dbReference>
<evidence type="ECO:0000256" key="2">
    <source>
        <dbReference type="ARBA" id="ARBA00008077"/>
    </source>
</evidence>
<proteinExistence type="inferred from homology"/>
<evidence type="ECO:0000313" key="11">
    <source>
        <dbReference type="Proteomes" id="UP000225706"/>
    </source>
</evidence>
<dbReference type="SMART" id="SM01330">
    <property type="entry name" value="Frizzled"/>
    <property type="match status" value="1"/>
</dbReference>
<dbReference type="Gene3D" id="1.20.1070.10">
    <property type="entry name" value="Rhodopsin 7-helix transmembrane proteins"/>
    <property type="match status" value="1"/>
</dbReference>
<evidence type="ECO:0000256" key="1">
    <source>
        <dbReference type="ARBA" id="ARBA00004141"/>
    </source>
</evidence>
<dbReference type="PROSITE" id="PS50261">
    <property type="entry name" value="G_PROTEIN_RECEP_F2_4"/>
    <property type="match status" value="1"/>
</dbReference>
<dbReference type="EMBL" id="LSMT01000009">
    <property type="protein sequence ID" value="PFX33705.1"/>
    <property type="molecule type" value="Genomic_DNA"/>
</dbReference>
<dbReference type="GO" id="GO:0005886">
    <property type="term" value="C:plasma membrane"/>
    <property type="evidence" value="ECO:0007669"/>
    <property type="project" value="TreeGrafter"/>
</dbReference>
<keyword evidence="6" id="KW-0675">Receptor</keyword>
<dbReference type="Proteomes" id="UP000225706">
    <property type="component" value="Unassembled WGS sequence"/>
</dbReference>
<feature type="domain" description="G-protein coupled receptors family 2 profile 2" evidence="9">
    <location>
        <begin position="113"/>
        <end position="413"/>
    </location>
</feature>
<dbReference type="InterPro" id="IPR000539">
    <property type="entry name" value="Frizzled/Smoothened_7TM"/>
</dbReference>
<accession>A0A2B4SZ98</accession>
<dbReference type="GO" id="GO:0007166">
    <property type="term" value="P:cell surface receptor signaling pathway"/>
    <property type="evidence" value="ECO:0007669"/>
    <property type="project" value="InterPro"/>
</dbReference>
<feature type="transmembrane region" description="Helical" evidence="8">
    <location>
        <begin position="150"/>
        <end position="170"/>
    </location>
</feature>
<feature type="transmembrane region" description="Helical" evidence="8">
    <location>
        <begin position="198"/>
        <end position="218"/>
    </location>
</feature>
<comment type="similarity">
    <text evidence="2">Belongs to the G-protein coupled receptor Fz/Smo family.</text>
</comment>
<protein>
    <recommendedName>
        <fullName evidence="9">G-protein coupled receptors family 2 profile 2 domain-containing protein</fullName>
    </recommendedName>
</protein>
<comment type="subcellular location">
    <subcellularLocation>
        <location evidence="1">Membrane</location>
        <topology evidence="1">Multi-pass membrane protein</topology>
    </subcellularLocation>
</comment>
<evidence type="ECO:0000259" key="9">
    <source>
        <dbReference type="PROSITE" id="PS50261"/>
    </source>
</evidence>
<feature type="transmembrane region" description="Helical" evidence="8">
    <location>
        <begin position="334"/>
        <end position="352"/>
    </location>
</feature>
<keyword evidence="11" id="KW-1185">Reference proteome</keyword>
<feature type="region of interest" description="Disordered" evidence="7">
    <location>
        <begin position="1"/>
        <end position="23"/>
    </location>
</feature>
<gene>
    <name evidence="10" type="ORF">AWC38_SpisGene1385</name>
</gene>
<dbReference type="PANTHER" id="PTHR23112">
    <property type="entry name" value="G PROTEIN-COUPLED RECEPTOR 157-RELATED"/>
    <property type="match status" value="1"/>
</dbReference>
<keyword evidence="4 8" id="KW-1133">Transmembrane helix</keyword>
<evidence type="ECO:0000256" key="5">
    <source>
        <dbReference type="ARBA" id="ARBA00023136"/>
    </source>
</evidence>
<dbReference type="InterPro" id="IPR017981">
    <property type="entry name" value="GPCR_2-like_7TM"/>
</dbReference>
<keyword evidence="5 8" id="KW-0472">Membrane</keyword>
<feature type="transmembrane region" description="Helical" evidence="8">
    <location>
        <begin position="34"/>
        <end position="59"/>
    </location>
</feature>
<comment type="caution">
    <text evidence="10">The sequence shown here is derived from an EMBL/GenBank/DDBJ whole genome shotgun (WGS) entry which is preliminary data.</text>
</comment>
<dbReference type="GO" id="GO:0004930">
    <property type="term" value="F:G protein-coupled receptor activity"/>
    <property type="evidence" value="ECO:0007669"/>
    <property type="project" value="TreeGrafter"/>
</dbReference>
<organism evidence="10 11">
    <name type="scientific">Stylophora pistillata</name>
    <name type="common">Smooth cauliflower coral</name>
    <dbReference type="NCBI Taxonomy" id="50429"/>
    <lineage>
        <taxon>Eukaryota</taxon>
        <taxon>Metazoa</taxon>
        <taxon>Cnidaria</taxon>
        <taxon>Anthozoa</taxon>
        <taxon>Hexacorallia</taxon>
        <taxon>Scleractinia</taxon>
        <taxon>Astrocoeniina</taxon>
        <taxon>Pocilloporidae</taxon>
        <taxon>Stylophora</taxon>
    </lineage>
</organism>
<dbReference type="OrthoDB" id="5984348at2759"/>
<dbReference type="AlphaFoldDB" id="A0A2B4SZ98"/>
<reference evidence="11" key="1">
    <citation type="journal article" date="2017" name="bioRxiv">
        <title>Comparative analysis of the genomes of Stylophora pistillata and Acropora digitifera provides evidence for extensive differences between species of corals.</title>
        <authorList>
            <person name="Voolstra C.R."/>
            <person name="Li Y."/>
            <person name="Liew Y.J."/>
            <person name="Baumgarten S."/>
            <person name="Zoccola D."/>
            <person name="Flot J.-F."/>
            <person name="Tambutte S."/>
            <person name="Allemand D."/>
            <person name="Aranda M."/>
        </authorList>
    </citation>
    <scope>NUCLEOTIDE SEQUENCE [LARGE SCALE GENOMIC DNA]</scope>
</reference>
<dbReference type="PANTHER" id="PTHR23112:SF0">
    <property type="entry name" value="TRANSMEMBRANE PROTEIN 116"/>
    <property type="match status" value="1"/>
</dbReference>
<keyword evidence="3 8" id="KW-0812">Transmembrane</keyword>
<feature type="transmembrane region" description="Helical" evidence="8">
    <location>
        <begin position="280"/>
        <end position="304"/>
    </location>
</feature>
<feature type="transmembrane region" description="Helical" evidence="8">
    <location>
        <begin position="119"/>
        <end position="138"/>
    </location>
</feature>
<evidence type="ECO:0000256" key="7">
    <source>
        <dbReference type="SAM" id="MobiDB-lite"/>
    </source>
</evidence>
<sequence length="437" mass="49435">MSSSVIVHERDMTDTSLSSSGDQRPLVHKERSRFLVVLVTISCLLLIWGVSLLPTIFYANKIPVPTDPPPLNSSNQTWPLYPCSHPLILNHKTHLCEPRCSWVILTKVEELALEVVENFSIAVSLLGFLIILATWIRIKKLRCFPHIIPLYIQGLAAAISVLLAIGNGMGGEKAFCSSKFLSESSKNPTKFCTAQGVLIHYFSVALALWFVVYSINLLQMIYSDSLVNLQGNSYRVQHVVYSLICWLLPFIPVGIVLGSSSMPYVVVNMRYCFPAPTDTGYFMTTFITEVSLGIGGTCLFFVVYKLFMLRNISTVVGEQAESRKKKMDKLVQRLVFLMFSYAAIVTLTYIPICLLQQHSDVLEHHTKQYFGCLMFNPPENCPKTYEKYGFSGIFVASTLSTAFFALTTVCFLAFNRQSRKLWSFWWFRIQKCCCEQS</sequence>
<dbReference type="Pfam" id="PF01534">
    <property type="entry name" value="Frizzled"/>
    <property type="match status" value="1"/>
</dbReference>
<name>A0A2B4SZ98_STYPI</name>